<organism evidence="11 12">
    <name type="scientific">Multifurca ochricompacta</name>
    <dbReference type="NCBI Taxonomy" id="376703"/>
    <lineage>
        <taxon>Eukaryota</taxon>
        <taxon>Fungi</taxon>
        <taxon>Dikarya</taxon>
        <taxon>Basidiomycota</taxon>
        <taxon>Agaricomycotina</taxon>
        <taxon>Agaricomycetes</taxon>
        <taxon>Russulales</taxon>
        <taxon>Russulaceae</taxon>
        <taxon>Multifurca</taxon>
    </lineage>
</organism>
<dbReference type="InterPro" id="IPR036396">
    <property type="entry name" value="Cyt_P450_sf"/>
</dbReference>
<keyword evidence="10" id="KW-1133">Transmembrane helix</keyword>
<keyword evidence="5 9" id="KW-0479">Metal-binding</keyword>
<evidence type="ECO:0000256" key="10">
    <source>
        <dbReference type="SAM" id="Phobius"/>
    </source>
</evidence>
<evidence type="ECO:0000256" key="4">
    <source>
        <dbReference type="ARBA" id="ARBA00022617"/>
    </source>
</evidence>
<name>A0AAD4LUS6_9AGAM</name>
<comment type="pathway">
    <text evidence="2">Secondary metabolite biosynthesis.</text>
</comment>
<comment type="cofactor">
    <cofactor evidence="1 9">
        <name>heme</name>
        <dbReference type="ChEBI" id="CHEBI:30413"/>
    </cofactor>
</comment>
<keyword evidence="7 9" id="KW-0408">Iron</keyword>
<dbReference type="GO" id="GO:0004497">
    <property type="term" value="F:monooxygenase activity"/>
    <property type="evidence" value="ECO:0007669"/>
    <property type="project" value="UniProtKB-KW"/>
</dbReference>
<reference evidence="11" key="1">
    <citation type="journal article" date="2022" name="New Phytol.">
        <title>Evolutionary transition to the ectomycorrhizal habit in the genomes of a hyperdiverse lineage of mushroom-forming fungi.</title>
        <authorList>
            <person name="Looney B."/>
            <person name="Miyauchi S."/>
            <person name="Morin E."/>
            <person name="Drula E."/>
            <person name="Courty P.E."/>
            <person name="Kohler A."/>
            <person name="Kuo A."/>
            <person name="LaButti K."/>
            <person name="Pangilinan J."/>
            <person name="Lipzen A."/>
            <person name="Riley R."/>
            <person name="Andreopoulos W."/>
            <person name="He G."/>
            <person name="Johnson J."/>
            <person name="Nolan M."/>
            <person name="Tritt A."/>
            <person name="Barry K.W."/>
            <person name="Grigoriev I.V."/>
            <person name="Nagy L.G."/>
            <person name="Hibbett D."/>
            <person name="Henrissat B."/>
            <person name="Matheny P.B."/>
            <person name="Labbe J."/>
            <person name="Martin F.M."/>
        </authorList>
    </citation>
    <scope>NUCLEOTIDE SEQUENCE</scope>
    <source>
        <strain evidence="11">BPL690</strain>
    </source>
</reference>
<dbReference type="InterPro" id="IPR002401">
    <property type="entry name" value="Cyt_P450_E_grp-I"/>
</dbReference>
<evidence type="ECO:0000256" key="6">
    <source>
        <dbReference type="ARBA" id="ARBA00023002"/>
    </source>
</evidence>
<comment type="caution">
    <text evidence="11">The sequence shown here is derived from an EMBL/GenBank/DDBJ whole genome shotgun (WGS) entry which is preliminary data.</text>
</comment>
<dbReference type="PRINTS" id="PR00463">
    <property type="entry name" value="EP450I"/>
</dbReference>
<dbReference type="Gene3D" id="1.10.630.10">
    <property type="entry name" value="Cytochrome P450"/>
    <property type="match status" value="1"/>
</dbReference>
<evidence type="ECO:0000256" key="3">
    <source>
        <dbReference type="ARBA" id="ARBA00010617"/>
    </source>
</evidence>
<dbReference type="PANTHER" id="PTHR46300:SF7">
    <property type="entry name" value="P450, PUTATIVE (EUROFUNG)-RELATED"/>
    <property type="match status" value="1"/>
</dbReference>
<protein>
    <submittedName>
        <fullName evidence="11">Cytochrome P450</fullName>
    </submittedName>
</protein>
<accession>A0AAD4LUS6</accession>
<comment type="similarity">
    <text evidence="3">Belongs to the cytochrome P450 family.</text>
</comment>
<keyword evidence="10" id="KW-0812">Transmembrane</keyword>
<evidence type="ECO:0000256" key="1">
    <source>
        <dbReference type="ARBA" id="ARBA00001971"/>
    </source>
</evidence>
<dbReference type="AlphaFoldDB" id="A0AAD4LUS6"/>
<gene>
    <name evidence="11" type="ORF">B0F90DRAFT_1824341</name>
</gene>
<keyword evidence="12" id="KW-1185">Reference proteome</keyword>
<feature type="transmembrane region" description="Helical" evidence="10">
    <location>
        <begin position="6"/>
        <end position="23"/>
    </location>
</feature>
<dbReference type="GO" id="GO:0020037">
    <property type="term" value="F:heme binding"/>
    <property type="evidence" value="ECO:0007669"/>
    <property type="project" value="InterPro"/>
</dbReference>
<dbReference type="Proteomes" id="UP001203297">
    <property type="component" value="Unassembled WGS sequence"/>
</dbReference>
<keyword evidence="10" id="KW-0472">Membrane</keyword>
<dbReference type="GO" id="GO:0005506">
    <property type="term" value="F:iron ion binding"/>
    <property type="evidence" value="ECO:0007669"/>
    <property type="project" value="InterPro"/>
</dbReference>
<feature type="binding site" description="axial binding residue" evidence="9">
    <location>
        <position position="458"/>
    </location>
    <ligand>
        <name>heme</name>
        <dbReference type="ChEBI" id="CHEBI:30413"/>
    </ligand>
    <ligandPart>
        <name>Fe</name>
        <dbReference type="ChEBI" id="CHEBI:18248"/>
    </ligandPart>
</feature>
<dbReference type="SUPFAM" id="SSF48264">
    <property type="entry name" value="Cytochrome P450"/>
    <property type="match status" value="1"/>
</dbReference>
<evidence type="ECO:0000256" key="5">
    <source>
        <dbReference type="ARBA" id="ARBA00022723"/>
    </source>
</evidence>
<evidence type="ECO:0000256" key="8">
    <source>
        <dbReference type="ARBA" id="ARBA00023033"/>
    </source>
</evidence>
<sequence>MFPLIYLVDFLAILFFFAILRTIRDRYQRRTTGLVPYPPGPPPLPVIGNLFDIPKEFSWLTYTELSKKYGNILFFRVFGQVIIVLNSPKPAKDLLEKRADIYSDRSVIPFYEMADFQFSLAFKRYGEPWRLGRRLLDRGLRPGAAASYRPVQQARARALLLRLLTSPHELEAHIELFQGELILAMAYGYEVQGRDDSMIDVPRRLNEIGIATALPGALLVNDLPFLRHIPEWLPWLSYQPLARLGRDLTRVAINEPIRFVKESMLNGTARPSLALENFQHAEKLKGQQREKVDKTIVEALGSLYTAGVDTTVSAMLSFFLAVVLRPDLQKRAQDEIDAVTGRERLPTFEDRTKLPFVDAVCKEVLRWQPVTPLGEFNILSQARNSDTRVHDLQVCLMRQEDDIYEGYFIPKGAVGNLHDPEMYPDPEAFKPERFLNPDGSLRDDPTLLAAFGFGKRVCPAKHFVDATCLSSSLPFSPLSTSRKGRALMADPSSIPILALSLGICVYPHSRGERKGNWTGLKKES</sequence>
<dbReference type="EMBL" id="WTXG01000181">
    <property type="protein sequence ID" value="KAI0291060.1"/>
    <property type="molecule type" value="Genomic_DNA"/>
</dbReference>
<evidence type="ECO:0000313" key="11">
    <source>
        <dbReference type="EMBL" id="KAI0291060.1"/>
    </source>
</evidence>
<evidence type="ECO:0000256" key="2">
    <source>
        <dbReference type="ARBA" id="ARBA00005179"/>
    </source>
</evidence>
<keyword evidence="4 9" id="KW-0349">Heme</keyword>
<dbReference type="GO" id="GO:0016705">
    <property type="term" value="F:oxidoreductase activity, acting on paired donors, with incorporation or reduction of molecular oxygen"/>
    <property type="evidence" value="ECO:0007669"/>
    <property type="project" value="InterPro"/>
</dbReference>
<keyword evidence="6" id="KW-0560">Oxidoreductase</keyword>
<evidence type="ECO:0000256" key="9">
    <source>
        <dbReference type="PIRSR" id="PIRSR602401-1"/>
    </source>
</evidence>
<dbReference type="PANTHER" id="PTHR46300">
    <property type="entry name" value="P450, PUTATIVE (EUROFUNG)-RELATED-RELATED"/>
    <property type="match status" value="1"/>
</dbReference>
<dbReference type="InterPro" id="IPR050364">
    <property type="entry name" value="Cytochrome_P450_fung"/>
</dbReference>
<dbReference type="Pfam" id="PF00067">
    <property type="entry name" value="p450"/>
    <property type="match status" value="1"/>
</dbReference>
<proteinExistence type="inferred from homology"/>
<evidence type="ECO:0000256" key="7">
    <source>
        <dbReference type="ARBA" id="ARBA00023004"/>
    </source>
</evidence>
<keyword evidence="8" id="KW-0503">Monooxygenase</keyword>
<dbReference type="InterPro" id="IPR001128">
    <property type="entry name" value="Cyt_P450"/>
</dbReference>
<evidence type="ECO:0000313" key="12">
    <source>
        <dbReference type="Proteomes" id="UP001203297"/>
    </source>
</evidence>